<dbReference type="GO" id="GO:0003755">
    <property type="term" value="F:peptidyl-prolyl cis-trans isomerase activity"/>
    <property type="evidence" value="ECO:0007669"/>
    <property type="project" value="UniProtKB-KW"/>
</dbReference>
<dbReference type="AlphaFoldDB" id="A0A840FA27"/>
<organism evidence="6 7">
    <name type="scientific">Sphingomonas jinjuensis</name>
    <dbReference type="NCBI Taxonomy" id="535907"/>
    <lineage>
        <taxon>Bacteria</taxon>
        <taxon>Pseudomonadati</taxon>
        <taxon>Pseudomonadota</taxon>
        <taxon>Alphaproteobacteria</taxon>
        <taxon>Sphingomonadales</taxon>
        <taxon>Sphingomonadaceae</taxon>
        <taxon>Sphingomonas</taxon>
    </lineage>
</organism>
<name>A0A840FA27_9SPHN</name>
<protein>
    <recommendedName>
        <fullName evidence="1">peptidylprolyl isomerase</fullName>
        <ecNumber evidence="1">5.2.1.8</ecNumber>
    </recommendedName>
</protein>
<dbReference type="EMBL" id="JACIEV010000003">
    <property type="protein sequence ID" value="MBB4153471.1"/>
    <property type="molecule type" value="Genomic_DNA"/>
</dbReference>
<reference evidence="6 7" key="1">
    <citation type="submission" date="2020-08" db="EMBL/GenBank/DDBJ databases">
        <title>Genomic Encyclopedia of Type Strains, Phase IV (KMG-IV): sequencing the most valuable type-strain genomes for metagenomic binning, comparative biology and taxonomic classification.</title>
        <authorList>
            <person name="Goeker M."/>
        </authorList>
    </citation>
    <scope>NUCLEOTIDE SEQUENCE [LARGE SCALE GENOMIC DNA]</scope>
    <source>
        <strain evidence="6 7">YC6723</strain>
    </source>
</reference>
<comment type="caution">
    <text evidence="6">The sequence shown here is derived from an EMBL/GenBank/DDBJ whole genome shotgun (WGS) entry which is preliminary data.</text>
</comment>
<evidence type="ECO:0000313" key="7">
    <source>
        <dbReference type="Proteomes" id="UP000529795"/>
    </source>
</evidence>
<dbReference type="InterPro" id="IPR044665">
    <property type="entry name" value="E_coli_cyclophilin_A-like"/>
</dbReference>
<evidence type="ECO:0000256" key="3">
    <source>
        <dbReference type="ARBA" id="ARBA00023235"/>
    </source>
</evidence>
<keyword evidence="3 6" id="KW-0413">Isomerase</keyword>
<accession>A0A840FA27</accession>
<keyword evidence="4" id="KW-0732">Signal</keyword>
<feature type="signal peptide" evidence="4">
    <location>
        <begin position="1"/>
        <end position="24"/>
    </location>
</feature>
<dbReference type="Proteomes" id="UP000529795">
    <property type="component" value="Unassembled WGS sequence"/>
</dbReference>
<dbReference type="SUPFAM" id="SSF50891">
    <property type="entry name" value="Cyclophilin-like"/>
    <property type="match status" value="1"/>
</dbReference>
<sequence length="223" mass="23612">MTFRSIARAVLALILTAVSTGAPAARPREPAVVRVRLTTGVGAITLALDTRRAPATTANFLAYVDDGRFDGVWFYRAARSRLAPKFGFVQGGIRTDAQRILPAFPLETTAKTGLRHLDGTISMARRAEAGSAGGNFFITVGPMPAMDAGPQSPGYAAFGRVIAGMDTVKRILALPTGGGMGGQLLLRPIRLISAKRLNGTPHPTGRVKPWLEVKKPVSAKPAR</sequence>
<gene>
    <name evidence="6" type="ORF">GGQ80_001373</name>
</gene>
<dbReference type="Pfam" id="PF00160">
    <property type="entry name" value="Pro_isomerase"/>
    <property type="match status" value="1"/>
</dbReference>
<evidence type="ECO:0000256" key="4">
    <source>
        <dbReference type="SAM" id="SignalP"/>
    </source>
</evidence>
<evidence type="ECO:0000256" key="1">
    <source>
        <dbReference type="ARBA" id="ARBA00013194"/>
    </source>
</evidence>
<dbReference type="EC" id="5.2.1.8" evidence="1"/>
<feature type="domain" description="PPIase cyclophilin-type" evidence="5">
    <location>
        <begin position="41"/>
        <end position="199"/>
    </location>
</feature>
<feature type="chain" id="PRO_5032595897" description="peptidylprolyl isomerase" evidence="4">
    <location>
        <begin position="25"/>
        <end position="223"/>
    </location>
</feature>
<keyword evidence="2" id="KW-0697">Rotamase</keyword>
<dbReference type="PANTHER" id="PTHR43246">
    <property type="entry name" value="PEPTIDYL-PROLYL CIS-TRANS ISOMERASE CYP38, CHLOROPLASTIC"/>
    <property type="match status" value="1"/>
</dbReference>
<evidence type="ECO:0000313" key="6">
    <source>
        <dbReference type="EMBL" id="MBB4153471.1"/>
    </source>
</evidence>
<dbReference type="Gene3D" id="2.40.100.10">
    <property type="entry name" value="Cyclophilin-like"/>
    <property type="match status" value="1"/>
</dbReference>
<dbReference type="RefSeq" id="WP_183983146.1">
    <property type="nucleotide sequence ID" value="NZ_JACIEV010000003.1"/>
</dbReference>
<proteinExistence type="predicted"/>
<dbReference type="PROSITE" id="PS50072">
    <property type="entry name" value="CSA_PPIASE_2"/>
    <property type="match status" value="1"/>
</dbReference>
<evidence type="ECO:0000256" key="2">
    <source>
        <dbReference type="ARBA" id="ARBA00023110"/>
    </source>
</evidence>
<evidence type="ECO:0000259" key="5">
    <source>
        <dbReference type="PROSITE" id="PS50072"/>
    </source>
</evidence>
<dbReference type="InterPro" id="IPR002130">
    <property type="entry name" value="Cyclophilin-type_PPIase_dom"/>
</dbReference>
<keyword evidence="7" id="KW-1185">Reference proteome</keyword>
<dbReference type="InterPro" id="IPR029000">
    <property type="entry name" value="Cyclophilin-like_dom_sf"/>
</dbReference>